<dbReference type="SUPFAM" id="SSF52317">
    <property type="entry name" value="Class I glutamine amidotransferase-like"/>
    <property type="match status" value="1"/>
</dbReference>
<gene>
    <name evidence="10" type="ORF">BSL78_17786</name>
</gene>
<feature type="active site" description="Proton donor" evidence="7">
    <location>
        <position position="261"/>
    </location>
</feature>
<dbReference type="InterPro" id="IPR011697">
    <property type="entry name" value="Peptidase_C26"/>
</dbReference>
<feature type="active site" evidence="8">
    <location>
        <position position="261"/>
    </location>
</feature>
<keyword evidence="6 8" id="KW-0378">Hydrolase</keyword>
<keyword evidence="5 9" id="KW-0732">Signal</keyword>
<dbReference type="Proteomes" id="UP000230750">
    <property type="component" value="Unassembled WGS sequence"/>
</dbReference>
<dbReference type="GO" id="GO:0005576">
    <property type="term" value="C:extracellular region"/>
    <property type="evidence" value="ECO:0007669"/>
    <property type="project" value="UniProtKB-SubCell"/>
</dbReference>
<dbReference type="GO" id="GO:0034722">
    <property type="term" value="F:gamma-glutamyl-peptidase activity"/>
    <property type="evidence" value="ECO:0007669"/>
    <property type="project" value="UniProtKB-UniRule"/>
</dbReference>
<feature type="chain" id="PRO_5013755348" description="folate gamma-glutamyl hydrolase" evidence="9">
    <location>
        <begin position="22"/>
        <end position="336"/>
    </location>
</feature>
<evidence type="ECO:0000256" key="2">
    <source>
        <dbReference type="ARBA" id="ARBA00011083"/>
    </source>
</evidence>
<dbReference type="PROSITE" id="PS51273">
    <property type="entry name" value="GATASE_TYPE_1"/>
    <property type="match status" value="1"/>
</dbReference>
<accession>A0A2G8KBL1</accession>
<keyword evidence="11" id="KW-1185">Reference proteome</keyword>
<evidence type="ECO:0000256" key="3">
    <source>
        <dbReference type="ARBA" id="ARBA00012886"/>
    </source>
</evidence>
<comment type="similarity">
    <text evidence="2">Belongs to the peptidase C26 family.</text>
</comment>
<dbReference type="PROSITE" id="PS51275">
    <property type="entry name" value="PEPTIDASE_C26_GGH"/>
    <property type="match status" value="1"/>
</dbReference>
<dbReference type="STRING" id="307972.A0A2G8KBL1"/>
<sequence length="336" mass="37905">MSSSVLLTLALASLGIWYAKCEHINDRPIVGILSQESVESLKKFGPTYIPASYVKFIESAGARVVPILVNQQTVITTRCSSLSMECYGQVERLIVYSSLDMVELVKYSMNLPSRSDYRLLTFLFARVFTPFNMYALSFEKGDYFPIWGTCQGLQLMSVLTAGKNILATMGAVKESLNVTLKVGYNKSRLLGNAPDEILTALKTKAVTYNFHDYSVTPTNFSNSEALKDNFNIVATSQTDNGKEFIAMMEGKKYPFYAVQFHPEKPIFEWSLDTNLKHDEVSIKTSQYLANFFVSEARKSLHTFQSPEAESAALIYNYNETYTKGVFHINQCFFFNP</sequence>
<comment type="subcellular location">
    <subcellularLocation>
        <location evidence="1">Secreted</location>
        <location evidence="1">Extracellular space</location>
    </subcellularLocation>
</comment>
<evidence type="ECO:0000256" key="7">
    <source>
        <dbReference type="PIRSR" id="PIRSR615527-1"/>
    </source>
</evidence>
<evidence type="ECO:0000256" key="9">
    <source>
        <dbReference type="SAM" id="SignalP"/>
    </source>
</evidence>
<dbReference type="PANTHER" id="PTHR11315">
    <property type="entry name" value="PROTEASE FAMILY C26 GAMMA-GLUTAMYL HYDROLASE"/>
    <property type="match status" value="1"/>
</dbReference>
<evidence type="ECO:0000256" key="4">
    <source>
        <dbReference type="ARBA" id="ARBA00022525"/>
    </source>
</evidence>
<dbReference type="GO" id="GO:0046900">
    <property type="term" value="P:tetrahydrofolylpolyglutamate metabolic process"/>
    <property type="evidence" value="ECO:0007669"/>
    <property type="project" value="TreeGrafter"/>
</dbReference>
<dbReference type="EMBL" id="MRZV01000717">
    <property type="protein sequence ID" value="PIK45365.1"/>
    <property type="molecule type" value="Genomic_DNA"/>
</dbReference>
<comment type="catalytic activity">
    <reaction evidence="8">
        <text>(6S)-5,6,7,8-tetrahydrofolyl-(gamma-L-Glu)(n) + (n-1) H2O = (6S)-5,6,7,8-tetrahydrofolate + (n-1) L-glutamate</text>
        <dbReference type="Rhea" id="RHEA:56784"/>
        <dbReference type="Rhea" id="RHEA-COMP:14738"/>
        <dbReference type="ChEBI" id="CHEBI:15377"/>
        <dbReference type="ChEBI" id="CHEBI:29985"/>
        <dbReference type="ChEBI" id="CHEBI:57453"/>
        <dbReference type="ChEBI" id="CHEBI:141005"/>
        <dbReference type="EC" id="3.4.19.9"/>
    </reaction>
</comment>
<dbReference type="InterPro" id="IPR015527">
    <property type="entry name" value="Pept_C26_g-glut_hydrolase"/>
</dbReference>
<reference evidence="10 11" key="1">
    <citation type="journal article" date="2017" name="PLoS Biol.">
        <title>The sea cucumber genome provides insights into morphological evolution and visceral regeneration.</title>
        <authorList>
            <person name="Zhang X."/>
            <person name="Sun L."/>
            <person name="Yuan J."/>
            <person name="Sun Y."/>
            <person name="Gao Y."/>
            <person name="Zhang L."/>
            <person name="Li S."/>
            <person name="Dai H."/>
            <person name="Hamel J.F."/>
            <person name="Liu C."/>
            <person name="Yu Y."/>
            <person name="Liu S."/>
            <person name="Lin W."/>
            <person name="Guo K."/>
            <person name="Jin S."/>
            <person name="Xu P."/>
            <person name="Storey K.B."/>
            <person name="Huan P."/>
            <person name="Zhang T."/>
            <person name="Zhou Y."/>
            <person name="Zhang J."/>
            <person name="Lin C."/>
            <person name="Li X."/>
            <person name="Xing L."/>
            <person name="Huo D."/>
            <person name="Sun M."/>
            <person name="Wang L."/>
            <person name="Mercier A."/>
            <person name="Li F."/>
            <person name="Yang H."/>
            <person name="Xiang J."/>
        </authorList>
    </citation>
    <scope>NUCLEOTIDE SEQUENCE [LARGE SCALE GENOMIC DNA]</scope>
    <source>
        <strain evidence="10">Shaxun</strain>
        <tissue evidence="10">Muscle</tissue>
    </source>
</reference>
<dbReference type="EC" id="3.4.19.9" evidence="3 8"/>
<keyword evidence="4" id="KW-0964">Secreted</keyword>
<dbReference type="OrthoDB" id="64220at2759"/>
<dbReference type="Gene3D" id="3.40.50.880">
    <property type="match status" value="1"/>
</dbReference>
<comment type="caution">
    <text evidence="10">The sequence shown here is derived from an EMBL/GenBank/DDBJ whole genome shotgun (WGS) entry which is preliminary data.</text>
</comment>
<dbReference type="GO" id="GO:0005773">
    <property type="term" value="C:vacuole"/>
    <property type="evidence" value="ECO:0007669"/>
    <property type="project" value="TreeGrafter"/>
</dbReference>
<name>A0A2G8KBL1_STIJA</name>
<dbReference type="Pfam" id="PF07722">
    <property type="entry name" value="Peptidase_C26"/>
    <property type="match status" value="1"/>
</dbReference>
<evidence type="ECO:0000256" key="6">
    <source>
        <dbReference type="ARBA" id="ARBA00022801"/>
    </source>
</evidence>
<organism evidence="10 11">
    <name type="scientific">Stichopus japonicus</name>
    <name type="common">Sea cucumber</name>
    <dbReference type="NCBI Taxonomy" id="307972"/>
    <lineage>
        <taxon>Eukaryota</taxon>
        <taxon>Metazoa</taxon>
        <taxon>Echinodermata</taxon>
        <taxon>Eleutherozoa</taxon>
        <taxon>Echinozoa</taxon>
        <taxon>Holothuroidea</taxon>
        <taxon>Aspidochirotacea</taxon>
        <taxon>Aspidochirotida</taxon>
        <taxon>Stichopodidae</taxon>
        <taxon>Apostichopus</taxon>
    </lineage>
</organism>
<feature type="signal peptide" evidence="9">
    <location>
        <begin position="1"/>
        <end position="21"/>
    </location>
</feature>
<protein>
    <recommendedName>
        <fullName evidence="3 8">folate gamma-glutamyl hydrolase</fullName>
        <ecNumber evidence="3 8">3.4.19.9</ecNumber>
    </recommendedName>
</protein>
<dbReference type="AlphaFoldDB" id="A0A2G8KBL1"/>
<proteinExistence type="inferred from homology"/>
<evidence type="ECO:0000313" key="11">
    <source>
        <dbReference type="Proteomes" id="UP000230750"/>
    </source>
</evidence>
<evidence type="ECO:0000313" key="10">
    <source>
        <dbReference type="EMBL" id="PIK45365.1"/>
    </source>
</evidence>
<evidence type="ECO:0000256" key="8">
    <source>
        <dbReference type="PROSITE-ProRule" id="PRU00607"/>
    </source>
</evidence>
<feature type="active site" description="Nucleophile" evidence="7 8">
    <location>
        <position position="150"/>
    </location>
</feature>
<evidence type="ECO:0000256" key="5">
    <source>
        <dbReference type="ARBA" id="ARBA00022729"/>
    </source>
</evidence>
<evidence type="ECO:0000256" key="1">
    <source>
        <dbReference type="ARBA" id="ARBA00004239"/>
    </source>
</evidence>
<dbReference type="PANTHER" id="PTHR11315:SF0">
    <property type="entry name" value="FOLATE GAMMA-GLUTAMYL HYDROLASE"/>
    <property type="match status" value="1"/>
</dbReference>
<dbReference type="InterPro" id="IPR029062">
    <property type="entry name" value="Class_I_gatase-like"/>
</dbReference>